<evidence type="ECO:0000313" key="2">
    <source>
        <dbReference type="EMBL" id="PIO56135.1"/>
    </source>
</evidence>
<proteinExistence type="predicted"/>
<dbReference type="PANTHER" id="PTHR21432:SF20">
    <property type="entry name" value="ACETYL-COA HYDROLASE"/>
    <property type="match status" value="1"/>
</dbReference>
<feature type="domain" description="Acetyl-CoA hydrolase/transferase N-terminal" evidence="1">
    <location>
        <begin position="4"/>
        <end position="79"/>
    </location>
</feature>
<dbReference type="Gene3D" id="3.40.1080.10">
    <property type="entry name" value="Glutaconate Coenzyme A-transferase"/>
    <property type="match status" value="1"/>
</dbReference>
<protein>
    <recommendedName>
        <fullName evidence="1">Acetyl-CoA hydrolase/transferase N-terminal domain-containing protein</fullName>
    </recommendedName>
</protein>
<dbReference type="PANTHER" id="PTHR21432">
    <property type="entry name" value="ACETYL-COA HYDROLASE-RELATED"/>
    <property type="match status" value="1"/>
</dbReference>
<gene>
    <name evidence="2" type="ORF">TELCIR_22470</name>
</gene>
<evidence type="ECO:0000259" key="1">
    <source>
        <dbReference type="Pfam" id="PF02550"/>
    </source>
</evidence>
<dbReference type="GO" id="GO:0005739">
    <property type="term" value="C:mitochondrion"/>
    <property type="evidence" value="ECO:0007669"/>
    <property type="project" value="TreeGrafter"/>
</dbReference>
<dbReference type="GO" id="GO:0006083">
    <property type="term" value="P:acetate metabolic process"/>
    <property type="evidence" value="ECO:0007669"/>
    <property type="project" value="InterPro"/>
</dbReference>
<dbReference type="InterPro" id="IPR003702">
    <property type="entry name" value="ActCoA_hydro_N"/>
</dbReference>
<name>A0A2G9TDV7_TELCI</name>
<dbReference type="OrthoDB" id="10250396at2759"/>
<sequence length="110" mass="12071">MLFRKGAIKLNVALVHVSPPDSKGHCSLGVSVDISRAGVANADFVIGLANKNMPRTFGDSVIHSSHIDVLVEDHSFPVHELPAGKMSEEEQKIGTIIARIWWTTDPPFKW</sequence>
<dbReference type="EMBL" id="KZ382491">
    <property type="protein sequence ID" value="PIO56135.1"/>
    <property type="molecule type" value="Genomic_DNA"/>
</dbReference>
<dbReference type="InterPro" id="IPR037171">
    <property type="entry name" value="NagB/RpiA_transferase-like"/>
</dbReference>
<accession>A0A2G9TDV7</accession>
<dbReference type="GO" id="GO:0008775">
    <property type="term" value="F:acetate CoA-transferase activity"/>
    <property type="evidence" value="ECO:0007669"/>
    <property type="project" value="InterPro"/>
</dbReference>
<organism evidence="2 3">
    <name type="scientific">Teladorsagia circumcincta</name>
    <name type="common">Brown stomach worm</name>
    <name type="synonym">Ostertagia circumcincta</name>
    <dbReference type="NCBI Taxonomy" id="45464"/>
    <lineage>
        <taxon>Eukaryota</taxon>
        <taxon>Metazoa</taxon>
        <taxon>Ecdysozoa</taxon>
        <taxon>Nematoda</taxon>
        <taxon>Chromadorea</taxon>
        <taxon>Rhabditida</taxon>
        <taxon>Rhabditina</taxon>
        <taxon>Rhabditomorpha</taxon>
        <taxon>Strongyloidea</taxon>
        <taxon>Trichostrongylidae</taxon>
        <taxon>Teladorsagia</taxon>
    </lineage>
</organism>
<dbReference type="AlphaFoldDB" id="A0A2G9TDV7"/>
<feature type="non-terminal residue" evidence="2">
    <location>
        <position position="110"/>
    </location>
</feature>
<dbReference type="InterPro" id="IPR046433">
    <property type="entry name" value="ActCoA_hydro"/>
</dbReference>
<dbReference type="Pfam" id="PF02550">
    <property type="entry name" value="AcetylCoA_hydro"/>
    <property type="match status" value="1"/>
</dbReference>
<dbReference type="Proteomes" id="UP000230423">
    <property type="component" value="Unassembled WGS sequence"/>
</dbReference>
<evidence type="ECO:0000313" key="3">
    <source>
        <dbReference type="Proteomes" id="UP000230423"/>
    </source>
</evidence>
<keyword evidence="3" id="KW-1185">Reference proteome</keyword>
<reference evidence="2 3" key="1">
    <citation type="submission" date="2015-09" db="EMBL/GenBank/DDBJ databases">
        <title>Draft genome of the parasitic nematode Teladorsagia circumcincta isolate WARC Sus (inbred).</title>
        <authorList>
            <person name="Mitreva M."/>
        </authorList>
    </citation>
    <scope>NUCLEOTIDE SEQUENCE [LARGE SCALE GENOMIC DNA]</scope>
    <source>
        <strain evidence="2 3">S</strain>
    </source>
</reference>
<dbReference type="SUPFAM" id="SSF100950">
    <property type="entry name" value="NagB/RpiA/CoA transferase-like"/>
    <property type="match status" value="1"/>
</dbReference>